<evidence type="ECO:0000256" key="5">
    <source>
        <dbReference type="PIRSR" id="PIRSR001434-2"/>
    </source>
</evidence>
<evidence type="ECO:0000256" key="3">
    <source>
        <dbReference type="ARBA" id="ARBA00022679"/>
    </source>
</evidence>
<dbReference type="KEGG" id="hadh:FRZ61_42920"/>
<dbReference type="GO" id="GO:0030170">
    <property type="term" value="F:pyridoxal phosphate binding"/>
    <property type="evidence" value="ECO:0007669"/>
    <property type="project" value="InterPro"/>
</dbReference>
<dbReference type="InterPro" id="IPR015421">
    <property type="entry name" value="PyrdxlP-dep_Trfase_major"/>
</dbReference>
<keyword evidence="4 5" id="KW-0663">Pyridoxal phosphate</keyword>
<dbReference type="GO" id="GO:0019346">
    <property type="term" value="P:transsulfuration"/>
    <property type="evidence" value="ECO:0007669"/>
    <property type="project" value="InterPro"/>
</dbReference>
<dbReference type="CDD" id="cd00614">
    <property type="entry name" value="CGS_like"/>
    <property type="match status" value="1"/>
</dbReference>
<proteinExistence type="inferred from homology"/>
<dbReference type="PANTHER" id="PTHR43797">
    <property type="entry name" value="HOMOCYSTEINE/CYSTEINE SYNTHASE"/>
    <property type="match status" value="1"/>
</dbReference>
<protein>
    <submittedName>
        <fullName evidence="8">O-acetylhomoserine aminocarboxypropyltransferase</fullName>
    </submittedName>
</protein>
<sequence>MTGRQPRPADRRRNGRAHLPHSDLSINRKRDIMTTANSHPETLMLHAGPRHDPVTGSVAVPIHQTTSYQFKSTEHAANLFALKELGNLYTRVMNPTCDALEQKLAALEGGVAAMAVSSGQAASAISILNICHAGDNIVSSTDIYGGTWNLFAHTFSTMGIAVRFVDPADPEAFRRATDGRTRAYYAETLPNPKLAVFPVAEVAAIGRSLGVPLIMDNTAAPVICKPIEHGAAIVVHSTTKYIGGHGTSIGGAIVDGGNFDWEQHAARFPMLNQPDPSYHGAIWTQAAKPLGPIAYILKARVTLQRDLGMSMSPFNAFQFIQGLETLPLRMREHSRNAEAVAHFLQKHSAVTRVIHPGLHAEAEQRRRAKTYLKGGLGGLVGFELKGGEEAGRRFIDALKLFYHVANIGDARSLAIHPASTTHSQLTPTEQAATGVTPGYVRLSVGIEHIDDILADLNQALAATVSGLASAA</sequence>
<dbReference type="GO" id="GO:0004124">
    <property type="term" value="F:cysteine synthase activity"/>
    <property type="evidence" value="ECO:0007669"/>
    <property type="project" value="TreeGrafter"/>
</dbReference>
<dbReference type="PANTHER" id="PTHR43797:SF2">
    <property type="entry name" value="HOMOCYSTEINE_CYSTEINE SYNTHASE"/>
    <property type="match status" value="1"/>
</dbReference>
<dbReference type="GO" id="GO:0071269">
    <property type="term" value="P:L-homocysteine biosynthetic process"/>
    <property type="evidence" value="ECO:0007669"/>
    <property type="project" value="TreeGrafter"/>
</dbReference>
<dbReference type="Gene3D" id="3.90.1150.10">
    <property type="entry name" value="Aspartate Aminotransferase, domain 1"/>
    <property type="match status" value="1"/>
</dbReference>
<dbReference type="Gene3D" id="3.40.640.10">
    <property type="entry name" value="Type I PLP-dependent aspartate aminotransferase-like (Major domain)"/>
    <property type="match status" value="1"/>
</dbReference>
<dbReference type="InterPro" id="IPR015422">
    <property type="entry name" value="PyrdxlP-dep_Trfase_small"/>
</dbReference>
<organism evidence="8 9">
    <name type="scientific">Hypericibacter adhaerens</name>
    <dbReference type="NCBI Taxonomy" id="2602016"/>
    <lineage>
        <taxon>Bacteria</taxon>
        <taxon>Pseudomonadati</taxon>
        <taxon>Pseudomonadota</taxon>
        <taxon>Alphaproteobacteria</taxon>
        <taxon>Rhodospirillales</taxon>
        <taxon>Dongiaceae</taxon>
        <taxon>Hypericibacter</taxon>
    </lineage>
</organism>
<dbReference type="GO" id="GO:0005737">
    <property type="term" value="C:cytoplasm"/>
    <property type="evidence" value="ECO:0007669"/>
    <property type="project" value="TreeGrafter"/>
</dbReference>
<evidence type="ECO:0000256" key="2">
    <source>
        <dbReference type="ARBA" id="ARBA00009077"/>
    </source>
</evidence>
<dbReference type="Proteomes" id="UP000325797">
    <property type="component" value="Chromosome"/>
</dbReference>
<reference evidence="8 9" key="1">
    <citation type="submission" date="2019-08" db="EMBL/GenBank/DDBJ databases">
        <title>Hyperibacter terrae gen. nov., sp. nov. and Hyperibacter viscosus sp. nov., two new members in the family Rhodospirillaceae isolated from the rhizosphere of Hypericum perforatum.</title>
        <authorList>
            <person name="Noviana Z."/>
        </authorList>
    </citation>
    <scope>NUCLEOTIDE SEQUENCE [LARGE SCALE GENOMIC DNA]</scope>
    <source>
        <strain evidence="8 9">R5959</strain>
    </source>
</reference>
<dbReference type="SUPFAM" id="SSF53383">
    <property type="entry name" value="PLP-dependent transferases"/>
    <property type="match status" value="1"/>
</dbReference>
<evidence type="ECO:0000256" key="1">
    <source>
        <dbReference type="ARBA" id="ARBA00001933"/>
    </source>
</evidence>
<dbReference type="EMBL" id="CP042582">
    <property type="protein sequence ID" value="QEX24351.1"/>
    <property type="molecule type" value="Genomic_DNA"/>
</dbReference>
<gene>
    <name evidence="8" type="ORF">FRZ61_42920</name>
</gene>
<accession>A0A5J6N3H0</accession>
<evidence type="ECO:0000313" key="9">
    <source>
        <dbReference type="Proteomes" id="UP000325797"/>
    </source>
</evidence>
<dbReference type="InterPro" id="IPR000277">
    <property type="entry name" value="Cys/Met-Metab_PyrdxlP-dep_enz"/>
</dbReference>
<evidence type="ECO:0000256" key="7">
    <source>
        <dbReference type="SAM" id="MobiDB-lite"/>
    </source>
</evidence>
<feature type="modified residue" description="N6-(pyridoxal phosphate)lysine" evidence="5">
    <location>
        <position position="240"/>
    </location>
</feature>
<dbReference type="InterPro" id="IPR006235">
    <property type="entry name" value="OAc-hSer/O-AcSer_sulfhydrylase"/>
</dbReference>
<dbReference type="GO" id="GO:0006535">
    <property type="term" value="P:cysteine biosynthetic process from serine"/>
    <property type="evidence" value="ECO:0007669"/>
    <property type="project" value="TreeGrafter"/>
</dbReference>
<feature type="region of interest" description="Disordered" evidence="7">
    <location>
        <begin position="1"/>
        <end position="22"/>
    </location>
</feature>
<comment type="similarity">
    <text evidence="2 6">Belongs to the trans-sulfuration enzymes family.</text>
</comment>
<comment type="cofactor">
    <cofactor evidence="1 6">
        <name>pyridoxal 5'-phosphate</name>
        <dbReference type="ChEBI" id="CHEBI:597326"/>
    </cofactor>
</comment>
<evidence type="ECO:0000313" key="8">
    <source>
        <dbReference type="EMBL" id="QEX24351.1"/>
    </source>
</evidence>
<dbReference type="Pfam" id="PF01053">
    <property type="entry name" value="Cys_Met_Meta_PP"/>
    <property type="match status" value="1"/>
</dbReference>
<keyword evidence="9" id="KW-1185">Reference proteome</keyword>
<dbReference type="PIRSF" id="PIRSF001434">
    <property type="entry name" value="CGS"/>
    <property type="match status" value="1"/>
</dbReference>
<dbReference type="InterPro" id="IPR015424">
    <property type="entry name" value="PyrdxlP-dep_Trfase"/>
</dbReference>
<evidence type="ECO:0000256" key="4">
    <source>
        <dbReference type="ARBA" id="ARBA00022898"/>
    </source>
</evidence>
<dbReference type="AlphaFoldDB" id="A0A5J6N3H0"/>
<evidence type="ECO:0000256" key="6">
    <source>
        <dbReference type="RuleBase" id="RU362118"/>
    </source>
</evidence>
<name>A0A5J6N3H0_9PROT</name>
<keyword evidence="3 8" id="KW-0808">Transferase</keyword>
<dbReference type="FunFam" id="3.40.640.10:FF:000035">
    <property type="entry name" value="O-succinylhomoserine sulfhydrylase"/>
    <property type="match status" value="1"/>
</dbReference>
<dbReference type="GO" id="GO:0003961">
    <property type="term" value="F:O-acetylhomoserine aminocarboxypropyltransferase activity"/>
    <property type="evidence" value="ECO:0007669"/>
    <property type="project" value="TreeGrafter"/>
</dbReference>
<dbReference type="NCBIfam" id="TIGR01326">
    <property type="entry name" value="OAH_OAS_sulfhy"/>
    <property type="match status" value="1"/>
</dbReference>